<keyword evidence="1" id="KW-0472">Membrane</keyword>
<keyword evidence="3" id="KW-1185">Reference proteome</keyword>
<evidence type="ECO:0008006" key="4">
    <source>
        <dbReference type="Google" id="ProtNLM"/>
    </source>
</evidence>
<feature type="transmembrane region" description="Helical" evidence="1">
    <location>
        <begin position="28"/>
        <end position="50"/>
    </location>
</feature>
<dbReference type="EMBL" id="JACRSZ010000022">
    <property type="protein sequence ID" value="MBC8574467.1"/>
    <property type="molecule type" value="Genomic_DNA"/>
</dbReference>
<organism evidence="2 3">
    <name type="scientific">Jingyaoa shaoxingensis</name>
    <dbReference type="NCBI Taxonomy" id="2763671"/>
    <lineage>
        <taxon>Bacteria</taxon>
        <taxon>Bacillati</taxon>
        <taxon>Bacillota</taxon>
        <taxon>Clostridia</taxon>
        <taxon>Lachnospirales</taxon>
        <taxon>Lachnospiraceae</taxon>
        <taxon>Jingyaoa</taxon>
    </lineage>
</organism>
<keyword evidence="1" id="KW-1133">Transmembrane helix</keyword>
<comment type="caution">
    <text evidence="2">The sequence shown here is derived from an EMBL/GenBank/DDBJ whole genome shotgun (WGS) entry which is preliminary data.</text>
</comment>
<protein>
    <recommendedName>
        <fullName evidence="4">DUF3311 domain-containing protein</fullName>
    </recommendedName>
</protein>
<evidence type="ECO:0000256" key="1">
    <source>
        <dbReference type="SAM" id="Phobius"/>
    </source>
</evidence>
<gene>
    <name evidence="2" type="ORF">H8716_15550</name>
</gene>
<dbReference type="RefSeq" id="WP_249309928.1">
    <property type="nucleotide sequence ID" value="NZ_JACRSZ010000022.1"/>
</dbReference>
<keyword evidence="1" id="KW-0812">Transmembrane</keyword>
<reference evidence="2 3" key="1">
    <citation type="submission" date="2020-08" db="EMBL/GenBank/DDBJ databases">
        <title>Genome public.</title>
        <authorList>
            <person name="Liu C."/>
            <person name="Sun Q."/>
        </authorList>
    </citation>
    <scope>NUCLEOTIDE SEQUENCE [LARGE SCALE GENOMIC DNA]</scope>
    <source>
        <strain evidence="2 3">NSJ-46</strain>
    </source>
</reference>
<accession>A0ABR7NF71</accession>
<dbReference type="Proteomes" id="UP000657421">
    <property type="component" value="Unassembled WGS sequence"/>
</dbReference>
<evidence type="ECO:0000313" key="2">
    <source>
        <dbReference type="EMBL" id="MBC8574467.1"/>
    </source>
</evidence>
<name>A0ABR7NF71_9FIRM</name>
<sequence length="61" mass="6867">MRKIFIASMAVMWITALRLPAETGWTGAVLSAVPFAWLMYSAYMSTSVLWDGDEDEKHIAE</sequence>
<evidence type="ECO:0000313" key="3">
    <source>
        <dbReference type="Proteomes" id="UP000657421"/>
    </source>
</evidence>
<proteinExistence type="predicted"/>